<dbReference type="EMBL" id="LFVU01000002">
    <property type="protein sequence ID" value="KMT23171.1"/>
    <property type="molecule type" value="Genomic_DNA"/>
</dbReference>
<organism evidence="2 3">
    <name type="scientific">Clostridium cylindrosporum DSM 605</name>
    <dbReference type="NCBI Taxonomy" id="1121307"/>
    <lineage>
        <taxon>Bacteria</taxon>
        <taxon>Bacillati</taxon>
        <taxon>Bacillota</taxon>
        <taxon>Clostridia</taxon>
        <taxon>Eubacteriales</taxon>
        <taxon>Clostridiaceae</taxon>
        <taxon>Clostridium</taxon>
    </lineage>
</organism>
<protein>
    <submittedName>
        <fullName evidence="2">PHP C-domain protein</fullName>
    </submittedName>
</protein>
<feature type="domain" description="Polymerase/histidinol phosphatase N-terminal" evidence="1">
    <location>
        <begin position="21"/>
        <end position="86"/>
    </location>
</feature>
<dbReference type="InterPro" id="IPR004013">
    <property type="entry name" value="PHP_dom"/>
</dbReference>
<dbReference type="AlphaFoldDB" id="A0A0J8G6D9"/>
<name>A0A0J8G6D9_CLOCY</name>
<sequence length="255" mass="29749">MLINILYINSSFKGRVMFRKADLHVHTTMSDGELTPTEVIKYACEMKVDIISITDHNTTLGVEEAIIEGNKHSIRVIPGIELSTRFKGHRVHILGYFKDDRYKEEKLSKALCYIKKKKDKELKKLFKNEFEIEVKKGKVSLKSGMKILKYFGAKVVLAHPVLIEKEYTREIIDLPFDGIEAKYYRNTSRDTKIYINLAKKKNLFYTAGSDFHTNKTEDFNHGLIGEVYLDSKEIERFLKRSKLEKSPYIDKRKRS</sequence>
<dbReference type="Proteomes" id="UP000036756">
    <property type="component" value="Unassembled WGS sequence"/>
</dbReference>
<evidence type="ECO:0000313" key="2">
    <source>
        <dbReference type="EMBL" id="KMT23171.1"/>
    </source>
</evidence>
<comment type="caution">
    <text evidence="2">The sequence shown here is derived from an EMBL/GenBank/DDBJ whole genome shotgun (WGS) entry which is preliminary data.</text>
</comment>
<dbReference type="SMART" id="SM00481">
    <property type="entry name" value="POLIIIAc"/>
    <property type="match status" value="1"/>
</dbReference>
<dbReference type="GO" id="GO:0004534">
    <property type="term" value="F:5'-3' RNA exonuclease activity"/>
    <property type="evidence" value="ECO:0007669"/>
    <property type="project" value="TreeGrafter"/>
</dbReference>
<gene>
    <name evidence="2" type="ORF">CLCY_6c00520</name>
</gene>
<dbReference type="PANTHER" id="PTHR42924:SF3">
    <property type="entry name" value="POLYMERASE_HISTIDINOL PHOSPHATASE N-TERMINAL DOMAIN-CONTAINING PROTEIN"/>
    <property type="match status" value="1"/>
</dbReference>
<dbReference type="SUPFAM" id="SSF89550">
    <property type="entry name" value="PHP domain-like"/>
    <property type="match status" value="1"/>
</dbReference>
<dbReference type="STRING" id="1121307.CLCY_6c00520"/>
<dbReference type="InterPro" id="IPR003141">
    <property type="entry name" value="Pol/His_phosphatase_N"/>
</dbReference>
<accession>A0A0J8G6D9</accession>
<dbReference type="GO" id="GO:0035312">
    <property type="term" value="F:5'-3' DNA exonuclease activity"/>
    <property type="evidence" value="ECO:0007669"/>
    <property type="project" value="TreeGrafter"/>
</dbReference>
<evidence type="ECO:0000313" key="3">
    <source>
        <dbReference type="Proteomes" id="UP000036756"/>
    </source>
</evidence>
<proteinExistence type="predicted"/>
<dbReference type="InterPro" id="IPR052018">
    <property type="entry name" value="PHP_domain"/>
</dbReference>
<dbReference type="PANTHER" id="PTHR42924">
    <property type="entry name" value="EXONUCLEASE"/>
    <property type="match status" value="1"/>
</dbReference>
<dbReference type="Pfam" id="PF02811">
    <property type="entry name" value="PHP"/>
    <property type="match status" value="1"/>
</dbReference>
<dbReference type="PATRIC" id="fig|1121307.3.peg.2183"/>
<evidence type="ECO:0000259" key="1">
    <source>
        <dbReference type="SMART" id="SM00481"/>
    </source>
</evidence>
<reference evidence="2 3" key="1">
    <citation type="submission" date="2015-06" db="EMBL/GenBank/DDBJ databases">
        <title>Draft genome sequence of the purine-degrading Clostridium cylindrosporum HC-1 (DSM 605).</title>
        <authorList>
            <person name="Poehlein A."/>
            <person name="Schiel-Bengelsdorf B."/>
            <person name="Bengelsdorf F."/>
            <person name="Daniel R."/>
            <person name="Duerre P."/>
        </authorList>
    </citation>
    <scope>NUCLEOTIDE SEQUENCE [LARGE SCALE GENOMIC DNA]</scope>
    <source>
        <strain evidence="2 3">DSM 605</strain>
    </source>
</reference>
<dbReference type="InterPro" id="IPR016195">
    <property type="entry name" value="Pol/histidinol_Pase-like"/>
</dbReference>
<dbReference type="Gene3D" id="3.20.20.140">
    <property type="entry name" value="Metal-dependent hydrolases"/>
    <property type="match status" value="1"/>
</dbReference>
<dbReference type="CDD" id="cd07438">
    <property type="entry name" value="PHP_HisPPase_AMP"/>
    <property type="match status" value="1"/>
</dbReference>
<keyword evidence="3" id="KW-1185">Reference proteome</keyword>